<feature type="transmembrane region" description="Helical" evidence="11">
    <location>
        <begin position="53"/>
        <end position="75"/>
    </location>
</feature>
<keyword evidence="7" id="KW-0520">NAD</keyword>
<evidence type="ECO:0000256" key="10">
    <source>
        <dbReference type="ARBA" id="ARBA00049551"/>
    </source>
</evidence>
<evidence type="ECO:0000256" key="5">
    <source>
        <dbReference type="ARBA" id="ARBA00022967"/>
    </source>
</evidence>
<keyword evidence="8 11" id="KW-0472">Membrane</keyword>
<sequence>MYCFFLMSLMSIFLFLYFYNQLILTLMSLEFLMLSILMIFSLYMFIMNNLILILYYLVFVVCESVLGLTMLIMLIRSYGNDNMNLVNLIMW</sequence>
<dbReference type="EMBL" id="MG923516">
    <property type="protein sequence ID" value="AZL93512.1"/>
    <property type="molecule type" value="Genomic_DNA"/>
</dbReference>
<proteinExistence type="inferred from homology"/>
<dbReference type="GO" id="GO:0008137">
    <property type="term" value="F:NADH dehydrogenase (ubiquinone) activity"/>
    <property type="evidence" value="ECO:0007669"/>
    <property type="project" value="UniProtKB-EC"/>
</dbReference>
<keyword evidence="4 11" id="KW-0812">Transmembrane</keyword>
<evidence type="ECO:0000313" key="12">
    <source>
        <dbReference type="EMBL" id="AZL93512.1"/>
    </source>
</evidence>
<evidence type="ECO:0000256" key="3">
    <source>
        <dbReference type="ARBA" id="ARBA00016612"/>
    </source>
</evidence>
<name>A0A3Q8UA80_9HYME</name>
<dbReference type="AlphaFoldDB" id="A0A3Q8UA80"/>
<dbReference type="InterPro" id="IPR039428">
    <property type="entry name" value="NUOK/Mnh_C1-like"/>
</dbReference>
<reference evidence="12" key="1">
    <citation type="journal article" date="2018" name="Mol. Phylogenet. Evol.">
        <title>Mitochondrial phylogenomics of the Hymenoptera.</title>
        <authorList>
            <person name="Tang P."/>
            <person name="Zhu J.C."/>
            <person name="Zheng B.Y."/>
            <person name="Wei S.J."/>
            <person name="Sharkey M."/>
            <person name="Chen X.X."/>
            <person name="Vogler A.P."/>
        </authorList>
    </citation>
    <scope>NUCLEOTIDE SEQUENCE</scope>
</reference>
<geneLocation type="mitochondrion" evidence="12"/>
<accession>A0A3Q8UA80</accession>
<protein>
    <recommendedName>
        <fullName evidence="3">NADH-ubiquinone oxidoreductase chain 4L</fullName>
    </recommendedName>
    <alternativeName>
        <fullName evidence="9">NADH dehydrogenase subunit 4L</fullName>
    </alternativeName>
</protein>
<evidence type="ECO:0000256" key="2">
    <source>
        <dbReference type="ARBA" id="ARBA00010519"/>
    </source>
</evidence>
<keyword evidence="6 11" id="KW-1133">Transmembrane helix</keyword>
<dbReference type="GO" id="GO:0016020">
    <property type="term" value="C:membrane"/>
    <property type="evidence" value="ECO:0007669"/>
    <property type="project" value="UniProtKB-SubCell"/>
</dbReference>
<evidence type="ECO:0000256" key="7">
    <source>
        <dbReference type="ARBA" id="ARBA00023027"/>
    </source>
</evidence>
<feature type="transmembrane region" description="Helical" evidence="11">
    <location>
        <begin position="6"/>
        <end position="24"/>
    </location>
</feature>
<comment type="subcellular location">
    <subcellularLocation>
        <location evidence="1">Membrane</location>
        <topology evidence="1">Multi-pass membrane protein</topology>
    </subcellularLocation>
</comment>
<dbReference type="Pfam" id="PF00420">
    <property type="entry name" value="Oxidored_q2"/>
    <property type="match status" value="1"/>
</dbReference>
<organism evidence="12">
    <name type="scientific">Torymus sp. ZJUH_2016035</name>
    <dbReference type="NCBI Taxonomy" id="2491172"/>
    <lineage>
        <taxon>Eukaryota</taxon>
        <taxon>Metazoa</taxon>
        <taxon>Ecdysozoa</taxon>
        <taxon>Arthropoda</taxon>
        <taxon>Hexapoda</taxon>
        <taxon>Insecta</taxon>
        <taxon>Pterygota</taxon>
        <taxon>Neoptera</taxon>
        <taxon>Endopterygota</taxon>
        <taxon>Hymenoptera</taxon>
        <taxon>Apocrita</taxon>
        <taxon>Proctotrupomorpha</taxon>
        <taxon>Chalcidoidea</taxon>
        <taxon>Torymidae</taxon>
        <taxon>Toryminae</taxon>
        <taxon>Torymus</taxon>
    </lineage>
</organism>
<gene>
    <name evidence="12" type="primary">nad4l</name>
</gene>
<evidence type="ECO:0000256" key="6">
    <source>
        <dbReference type="ARBA" id="ARBA00022989"/>
    </source>
</evidence>
<comment type="catalytic activity">
    <reaction evidence="10">
        <text>a ubiquinone + NADH + 5 H(+)(in) = a ubiquinol + NAD(+) + 4 H(+)(out)</text>
        <dbReference type="Rhea" id="RHEA:29091"/>
        <dbReference type="Rhea" id="RHEA-COMP:9565"/>
        <dbReference type="Rhea" id="RHEA-COMP:9566"/>
        <dbReference type="ChEBI" id="CHEBI:15378"/>
        <dbReference type="ChEBI" id="CHEBI:16389"/>
        <dbReference type="ChEBI" id="CHEBI:17976"/>
        <dbReference type="ChEBI" id="CHEBI:57540"/>
        <dbReference type="ChEBI" id="CHEBI:57945"/>
        <dbReference type="EC" id="7.1.1.2"/>
    </reaction>
</comment>
<evidence type="ECO:0000256" key="8">
    <source>
        <dbReference type="ARBA" id="ARBA00023136"/>
    </source>
</evidence>
<evidence type="ECO:0000256" key="11">
    <source>
        <dbReference type="SAM" id="Phobius"/>
    </source>
</evidence>
<evidence type="ECO:0000256" key="9">
    <source>
        <dbReference type="ARBA" id="ARBA00031586"/>
    </source>
</evidence>
<keyword evidence="5" id="KW-1278">Translocase</keyword>
<comment type="similarity">
    <text evidence="2">Belongs to the complex I subunit 4L family.</text>
</comment>
<feature type="transmembrane region" description="Helical" evidence="11">
    <location>
        <begin position="31"/>
        <end position="47"/>
    </location>
</feature>
<evidence type="ECO:0000256" key="1">
    <source>
        <dbReference type="ARBA" id="ARBA00004141"/>
    </source>
</evidence>
<dbReference type="Gene3D" id="1.10.287.3510">
    <property type="match status" value="1"/>
</dbReference>
<evidence type="ECO:0000256" key="4">
    <source>
        <dbReference type="ARBA" id="ARBA00022692"/>
    </source>
</evidence>
<keyword evidence="12" id="KW-0496">Mitochondrion</keyword>